<dbReference type="PANTHER" id="PTHR20208">
    <property type="entry name" value="STRUCTURE-SPECIFIC ENDONUCLEASE SUBUNIT SLX1"/>
    <property type="match status" value="1"/>
</dbReference>
<dbReference type="AlphaFoldDB" id="A0A0A9WKL2"/>
<dbReference type="InterPro" id="IPR035901">
    <property type="entry name" value="GIY-YIG_endonuc_sf"/>
</dbReference>
<dbReference type="InterPro" id="IPR050381">
    <property type="entry name" value="SLX1_endonuclease"/>
</dbReference>
<protein>
    <recommendedName>
        <fullName evidence="1">GIY-YIG domain-containing protein</fullName>
    </recommendedName>
</protein>
<dbReference type="EMBL" id="GBHO01034622">
    <property type="protein sequence ID" value="JAG08982.1"/>
    <property type="molecule type" value="Transcribed_RNA"/>
</dbReference>
<evidence type="ECO:0000259" key="1">
    <source>
        <dbReference type="PROSITE" id="PS50164"/>
    </source>
</evidence>
<gene>
    <name evidence="2" type="ORF">CM83_10811</name>
</gene>
<dbReference type="Gene3D" id="3.40.1440.10">
    <property type="entry name" value="GIY-YIG endonuclease"/>
    <property type="match status" value="1"/>
</dbReference>
<proteinExistence type="predicted"/>
<reference evidence="2" key="1">
    <citation type="journal article" date="2014" name="PLoS ONE">
        <title>Transcriptome-Based Identification of ABC Transporters in the Western Tarnished Plant Bug Lygus hesperus.</title>
        <authorList>
            <person name="Hull J.J."/>
            <person name="Chaney K."/>
            <person name="Geib S.M."/>
            <person name="Fabrick J.A."/>
            <person name="Brent C.S."/>
            <person name="Walsh D."/>
            <person name="Lavine L.C."/>
        </authorList>
    </citation>
    <scope>NUCLEOTIDE SEQUENCE</scope>
</reference>
<dbReference type="PROSITE" id="PS50164">
    <property type="entry name" value="GIY_YIG"/>
    <property type="match status" value="1"/>
</dbReference>
<evidence type="ECO:0000313" key="2">
    <source>
        <dbReference type="EMBL" id="JAG08982.1"/>
    </source>
</evidence>
<organism evidence="2">
    <name type="scientific">Lygus hesperus</name>
    <name type="common">Western plant bug</name>
    <dbReference type="NCBI Taxonomy" id="30085"/>
    <lineage>
        <taxon>Eukaryota</taxon>
        <taxon>Metazoa</taxon>
        <taxon>Ecdysozoa</taxon>
        <taxon>Arthropoda</taxon>
        <taxon>Hexapoda</taxon>
        <taxon>Insecta</taxon>
        <taxon>Pterygota</taxon>
        <taxon>Neoptera</taxon>
        <taxon>Paraneoptera</taxon>
        <taxon>Hemiptera</taxon>
        <taxon>Heteroptera</taxon>
        <taxon>Panheteroptera</taxon>
        <taxon>Cimicomorpha</taxon>
        <taxon>Miridae</taxon>
        <taxon>Mirini</taxon>
        <taxon>Lygus</taxon>
    </lineage>
</organism>
<name>A0A0A9WKL2_LYGHE</name>
<feature type="domain" description="GIY-YIG" evidence="1">
    <location>
        <begin position="27"/>
        <end position="99"/>
    </location>
</feature>
<dbReference type="PANTHER" id="PTHR20208:SF13">
    <property type="entry name" value="STRUCTURE-SPECIFIC ENDONUCLEASE SUBUNIT SLX1"/>
    <property type="match status" value="1"/>
</dbReference>
<dbReference type="Pfam" id="PF01541">
    <property type="entry name" value="GIY-YIG"/>
    <property type="match status" value="1"/>
</dbReference>
<dbReference type="InterPro" id="IPR000305">
    <property type="entry name" value="GIY-YIG_endonuc"/>
</dbReference>
<feature type="non-terminal residue" evidence="2">
    <location>
        <position position="1"/>
    </location>
</feature>
<reference evidence="2" key="2">
    <citation type="submission" date="2014-07" db="EMBL/GenBank/DDBJ databases">
        <authorList>
            <person name="Hull J."/>
        </authorList>
    </citation>
    <scope>NUCLEOTIDE SEQUENCE</scope>
</reference>
<sequence length="99" mass="11576">CTLLFEQTPRSSTPHALLYCTEQMDTRFHCVYLLTSLDPACMHCYYVGYTVHPLRRLRQHNGELMHGANYTKRKGRPWTLVCCVSGFSDDRVALKFEWC</sequence>
<accession>A0A0A9WKL2</accession>